<dbReference type="InterPro" id="IPR050079">
    <property type="entry name" value="DEAD_box_RNA_helicase"/>
</dbReference>
<dbReference type="EMBL" id="JADGJW010000401">
    <property type="protein sequence ID" value="KAJ3217975.1"/>
    <property type="molecule type" value="Genomic_DNA"/>
</dbReference>
<keyword evidence="4" id="KW-0347">Helicase</keyword>
<dbReference type="InterPro" id="IPR027417">
    <property type="entry name" value="P-loop_NTPase"/>
</dbReference>
<dbReference type="AlphaFoldDB" id="A0AAD5TZL4"/>
<keyword evidence="6" id="KW-0694">RNA-binding</keyword>
<feature type="compositionally biased region" description="Basic and acidic residues" evidence="8">
    <location>
        <begin position="683"/>
        <end position="694"/>
    </location>
</feature>
<keyword evidence="3" id="KW-0378">Hydrolase</keyword>
<dbReference type="GO" id="GO:0005524">
    <property type="term" value="F:ATP binding"/>
    <property type="evidence" value="ECO:0007669"/>
    <property type="project" value="UniProtKB-KW"/>
</dbReference>
<feature type="compositionally biased region" description="Low complexity" evidence="8">
    <location>
        <begin position="619"/>
        <end position="632"/>
    </location>
</feature>
<dbReference type="Pfam" id="PF00270">
    <property type="entry name" value="DEAD"/>
    <property type="match status" value="1"/>
</dbReference>
<proteinExistence type="predicted"/>
<evidence type="ECO:0000256" key="7">
    <source>
        <dbReference type="ARBA" id="ARBA00047984"/>
    </source>
</evidence>
<evidence type="ECO:0000256" key="6">
    <source>
        <dbReference type="ARBA" id="ARBA00022884"/>
    </source>
</evidence>
<comment type="catalytic activity">
    <reaction evidence="7">
        <text>ATP + H2O = ADP + phosphate + H(+)</text>
        <dbReference type="Rhea" id="RHEA:13065"/>
        <dbReference type="ChEBI" id="CHEBI:15377"/>
        <dbReference type="ChEBI" id="CHEBI:15378"/>
        <dbReference type="ChEBI" id="CHEBI:30616"/>
        <dbReference type="ChEBI" id="CHEBI:43474"/>
        <dbReference type="ChEBI" id="CHEBI:456216"/>
        <dbReference type="EC" id="3.6.4.13"/>
    </reaction>
</comment>
<protein>
    <recommendedName>
        <fullName evidence="1">RNA helicase</fullName>
        <ecNumber evidence="1">3.6.4.13</ecNumber>
    </recommendedName>
</protein>
<dbReference type="Proteomes" id="UP001211065">
    <property type="component" value="Unassembled WGS sequence"/>
</dbReference>
<dbReference type="SUPFAM" id="SSF52540">
    <property type="entry name" value="P-loop containing nucleoside triphosphate hydrolases"/>
    <property type="match status" value="1"/>
</dbReference>
<organism evidence="11 12">
    <name type="scientific">Clydaea vesicula</name>
    <dbReference type="NCBI Taxonomy" id="447962"/>
    <lineage>
        <taxon>Eukaryota</taxon>
        <taxon>Fungi</taxon>
        <taxon>Fungi incertae sedis</taxon>
        <taxon>Chytridiomycota</taxon>
        <taxon>Chytridiomycota incertae sedis</taxon>
        <taxon>Chytridiomycetes</taxon>
        <taxon>Lobulomycetales</taxon>
        <taxon>Lobulomycetaceae</taxon>
        <taxon>Clydaea</taxon>
    </lineage>
</organism>
<feature type="compositionally biased region" description="Polar residues" evidence="8">
    <location>
        <begin position="590"/>
        <end position="599"/>
    </location>
</feature>
<dbReference type="GO" id="GO:0016787">
    <property type="term" value="F:hydrolase activity"/>
    <property type="evidence" value="ECO:0007669"/>
    <property type="project" value="UniProtKB-KW"/>
</dbReference>
<accession>A0AAD5TZL4</accession>
<evidence type="ECO:0000256" key="5">
    <source>
        <dbReference type="ARBA" id="ARBA00022840"/>
    </source>
</evidence>
<dbReference type="PROSITE" id="PS51192">
    <property type="entry name" value="HELICASE_ATP_BIND_1"/>
    <property type="match status" value="1"/>
</dbReference>
<dbReference type="EC" id="3.6.4.13" evidence="1"/>
<comment type="caution">
    <text evidence="11">The sequence shown here is derived from an EMBL/GenBank/DDBJ whole genome shotgun (WGS) entry which is preliminary data.</text>
</comment>
<dbReference type="CDD" id="cd18787">
    <property type="entry name" value="SF2_C_DEAD"/>
    <property type="match status" value="1"/>
</dbReference>
<gene>
    <name evidence="11" type="ORF">HK099_005285</name>
</gene>
<keyword evidence="2" id="KW-0547">Nucleotide-binding</keyword>
<reference evidence="11" key="1">
    <citation type="submission" date="2020-05" db="EMBL/GenBank/DDBJ databases">
        <title>Phylogenomic resolution of chytrid fungi.</title>
        <authorList>
            <person name="Stajich J.E."/>
            <person name="Amses K."/>
            <person name="Simmons R."/>
            <person name="Seto K."/>
            <person name="Myers J."/>
            <person name="Bonds A."/>
            <person name="Quandt C.A."/>
            <person name="Barry K."/>
            <person name="Liu P."/>
            <person name="Grigoriev I."/>
            <person name="Longcore J.E."/>
            <person name="James T.Y."/>
        </authorList>
    </citation>
    <scope>NUCLEOTIDE SEQUENCE</scope>
    <source>
        <strain evidence="11">JEL0476</strain>
    </source>
</reference>
<dbReference type="Gene3D" id="3.40.50.300">
    <property type="entry name" value="P-loop containing nucleotide triphosphate hydrolases"/>
    <property type="match status" value="2"/>
</dbReference>
<feature type="compositionally biased region" description="Basic and acidic residues" evidence="8">
    <location>
        <begin position="638"/>
        <end position="667"/>
    </location>
</feature>
<feature type="compositionally biased region" description="Polar residues" evidence="8">
    <location>
        <begin position="671"/>
        <end position="682"/>
    </location>
</feature>
<feature type="region of interest" description="Disordered" evidence="8">
    <location>
        <begin position="580"/>
        <end position="709"/>
    </location>
</feature>
<dbReference type="GO" id="GO:0003724">
    <property type="term" value="F:RNA helicase activity"/>
    <property type="evidence" value="ECO:0007669"/>
    <property type="project" value="UniProtKB-EC"/>
</dbReference>
<keyword evidence="12" id="KW-1185">Reference proteome</keyword>
<evidence type="ECO:0000259" key="10">
    <source>
        <dbReference type="PROSITE" id="PS51194"/>
    </source>
</evidence>
<evidence type="ECO:0000256" key="1">
    <source>
        <dbReference type="ARBA" id="ARBA00012552"/>
    </source>
</evidence>
<evidence type="ECO:0000313" key="12">
    <source>
        <dbReference type="Proteomes" id="UP001211065"/>
    </source>
</evidence>
<dbReference type="InterPro" id="IPR001650">
    <property type="entry name" value="Helicase_C-like"/>
</dbReference>
<evidence type="ECO:0000313" key="11">
    <source>
        <dbReference type="EMBL" id="KAJ3217975.1"/>
    </source>
</evidence>
<dbReference type="PANTHER" id="PTHR47959:SF1">
    <property type="entry name" value="ATP-DEPENDENT RNA HELICASE DBPA"/>
    <property type="match status" value="1"/>
</dbReference>
<dbReference type="SMART" id="SM00487">
    <property type="entry name" value="DEXDc"/>
    <property type="match status" value="1"/>
</dbReference>
<feature type="domain" description="Helicase ATP-binding" evidence="9">
    <location>
        <begin position="154"/>
        <end position="339"/>
    </location>
</feature>
<evidence type="ECO:0000256" key="2">
    <source>
        <dbReference type="ARBA" id="ARBA00022741"/>
    </source>
</evidence>
<dbReference type="GO" id="GO:0005829">
    <property type="term" value="C:cytosol"/>
    <property type="evidence" value="ECO:0007669"/>
    <property type="project" value="TreeGrafter"/>
</dbReference>
<evidence type="ECO:0000256" key="4">
    <source>
        <dbReference type="ARBA" id="ARBA00022806"/>
    </source>
</evidence>
<evidence type="ECO:0000259" key="9">
    <source>
        <dbReference type="PROSITE" id="PS51192"/>
    </source>
</evidence>
<evidence type="ECO:0000256" key="3">
    <source>
        <dbReference type="ARBA" id="ARBA00022801"/>
    </source>
</evidence>
<feature type="domain" description="Helicase C-terminal" evidence="10">
    <location>
        <begin position="369"/>
        <end position="521"/>
    </location>
</feature>
<dbReference type="Pfam" id="PF00271">
    <property type="entry name" value="Helicase_C"/>
    <property type="match status" value="1"/>
</dbReference>
<dbReference type="GO" id="GO:0003723">
    <property type="term" value="F:RNA binding"/>
    <property type="evidence" value="ECO:0007669"/>
    <property type="project" value="UniProtKB-KW"/>
</dbReference>
<dbReference type="InterPro" id="IPR014001">
    <property type="entry name" value="Helicase_ATP-bd"/>
</dbReference>
<dbReference type="PROSITE" id="PS51194">
    <property type="entry name" value="HELICASE_CTER"/>
    <property type="match status" value="1"/>
</dbReference>
<dbReference type="InterPro" id="IPR011545">
    <property type="entry name" value="DEAD/DEAH_box_helicase_dom"/>
</dbReference>
<sequence length="760" mass="86585">MPKKNSYIKINPLACRIYLKFNALDIKAEVRFYHWENYMMSLKLKKLPISFIQKPSVNSLSSRALSSFTKQHSVESFPFKYVNKNLTLVTKNNLIYHFSRLSTFAEATLEKSNAEISKSIPDTFSSLNLMEPIQHSIKKVFKYEKMTGCQGPVLSRLPTSKDMLVKAKTGTGKTIAFLIAALEKIKSKDENAWNEILAGKQQTSIIIISPTRELAFQTLTETQKMCKFLPLKSVLICGGEDRRQQLLKLMRERCDIIVATPGRLLDFLDNSRNISEVFSKTKVLVLDEADTLLEMGFREDIEKIVNYLPKERETLMFSATISKETKLIAAQALRKDFLHIDCVPANDVESHFAIRQSYITSTFSQQLPLILDILQRHKESTPNGKIIVFFPTASMVAFFSQVFLRISELNIIEIHSKLSQGKRVRASNFFRRSTNGILFTTDVSARGVDYPDVTLVLQVGIPSTRDLYIHRIGRTGRAGKDGEAILILSPFEKEFLREIRNLNIKEDVRYNSIMASAKKENVDKIKKILQNAPEEEALDCFFTWVGHMRGVFGKYRLRNDNLDIAASEFGKQMLAIESPPRIRVQESKRSNYSGGSQRRSNFERNDMQGVGRGLSGYQNRYNSYNNDSNDFNAGNGKKRYDYKSGRNGGKVDERSSYDRGNRYDSRGDFNGSKNTSRGSRNSSFERRGDRDGARGSRNNNISSDFYSRGNKESGYVKKGQFRTYSNLARLTINDEGSLECFRTISATEAKLVCRNESEKI</sequence>
<dbReference type="PANTHER" id="PTHR47959">
    <property type="entry name" value="ATP-DEPENDENT RNA HELICASE RHLE-RELATED"/>
    <property type="match status" value="1"/>
</dbReference>
<evidence type="ECO:0000256" key="8">
    <source>
        <dbReference type="SAM" id="MobiDB-lite"/>
    </source>
</evidence>
<keyword evidence="5" id="KW-0067">ATP-binding</keyword>
<dbReference type="SMART" id="SM00490">
    <property type="entry name" value="HELICc"/>
    <property type="match status" value="1"/>
</dbReference>
<name>A0AAD5TZL4_9FUNG</name>